<feature type="compositionally biased region" description="Basic and acidic residues" evidence="1">
    <location>
        <begin position="379"/>
        <end position="393"/>
    </location>
</feature>
<evidence type="ECO:0000313" key="3">
    <source>
        <dbReference type="EMBL" id="AAW46770.2"/>
    </source>
</evidence>
<dbReference type="GeneID" id="3255226"/>
<dbReference type="OrthoDB" id="2564823at2759"/>
<dbReference type="HOGENOM" id="CLU_2145752_0_0_1"/>
<dbReference type="VEuPathDB" id="FungiDB:CNM02010"/>
<protein>
    <submittedName>
        <fullName evidence="3">Uncharacterized protein</fullName>
    </submittedName>
</protein>
<name>Q5K7L6_CRYD1</name>
<feature type="transmembrane region" description="Helical" evidence="2">
    <location>
        <begin position="74"/>
        <end position="92"/>
    </location>
</feature>
<feature type="region of interest" description="Disordered" evidence="1">
    <location>
        <begin position="175"/>
        <end position="465"/>
    </location>
</feature>
<accession>Q5K7L6</accession>
<reference evidence="3 4" key="1">
    <citation type="journal article" date="2005" name="Science">
        <title>The genome of the basidiomycetous yeast and human pathogen Cryptococcus neoformans.</title>
        <authorList>
            <person name="Loftus B.J."/>
            <person name="Fung E."/>
            <person name="Roncaglia P."/>
            <person name="Rowley D."/>
            <person name="Amedeo P."/>
            <person name="Bruno D."/>
            <person name="Vamathevan J."/>
            <person name="Miranda M."/>
            <person name="Anderson I.J."/>
            <person name="Fraser J.A."/>
            <person name="Allen J.E."/>
            <person name="Bosdet I.E."/>
            <person name="Brent M.R."/>
            <person name="Chiu R."/>
            <person name="Doering T.L."/>
            <person name="Donlin M.J."/>
            <person name="D'Souza C.A."/>
            <person name="Fox D.S."/>
            <person name="Grinberg V."/>
            <person name="Fu J."/>
            <person name="Fukushima M."/>
            <person name="Haas B.J."/>
            <person name="Huang J.C."/>
            <person name="Janbon G."/>
            <person name="Jones S.J."/>
            <person name="Koo H.L."/>
            <person name="Krzywinski M.I."/>
            <person name="Kwon-Chung J.K."/>
            <person name="Lengeler K.B."/>
            <person name="Maiti R."/>
            <person name="Marra M.A."/>
            <person name="Marra R.E."/>
            <person name="Mathewson C.A."/>
            <person name="Mitchell T.G."/>
            <person name="Pertea M."/>
            <person name="Riggs F.R."/>
            <person name="Salzberg S.L."/>
            <person name="Schein J.E."/>
            <person name="Shvartsbeyn A."/>
            <person name="Shin H."/>
            <person name="Shumway M."/>
            <person name="Specht C.A."/>
            <person name="Suh B.B."/>
            <person name="Tenney A."/>
            <person name="Utterback T.R."/>
            <person name="Wickes B.L."/>
            <person name="Wortman J.R."/>
            <person name="Wye N.H."/>
            <person name="Kronstad J.W."/>
            <person name="Lodge J.K."/>
            <person name="Heitman J."/>
            <person name="Davis R.W."/>
            <person name="Fraser C.M."/>
            <person name="Hyman R.W."/>
        </authorList>
    </citation>
    <scope>NUCLEOTIDE SEQUENCE [LARGE SCALE GENOMIC DNA]</scope>
    <source>
        <strain evidence="4">JEC21 / ATCC MYA-565</strain>
    </source>
</reference>
<feature type="transmembrane region" description="Helical" evidence="2">
    <location>
        <begin position="27"/>
        <end position="44"/>
    </location>
</feature>
<feature type="compositionally biased region" description="Basic and acidic residues" evidence="1">
    <location>
        <begin position="197"/>
        <end position="210"/>
    </location>
</feature>
<proteinExistence type="predicted"/>
<feature type="compositionally biased region" description="Basic and acidic residues" evidence="1">
    <location>
        <begin position="218"/>
        <end position="236"/>
    </location>
</feature>
<dbReference type="EMBL" id="AE017353">
    <property type="protein sequence ID" value="AAW46770.2"/>
    <property type="molecule type" value="Genomic_DNA"/>
</dbReference>
<sequence length="465" mass="51112">MSAFGHHLDSIGGKGYDIARKSIHFRFYWLHASGGWLASVILHLTDLTGLWEFVFASILFVIAWTTLRMQQVEISLVLGFIFDLAIPLQYHFHPTFSEKHAQHLEHYWPLFIFGTMIEFVAFLLVHPDLFTLVVCLKTTALLGIWLGRDDKGGFLTIKLRGRGIPLEDIGSVPVISSNSREKREVKPKGGGTVGEPSEGRKAAEMRKQEEPKDDESEEPKTTSKGKENKPDKDKFKPGSRSKKEKKNDKEQKEKRTEKENNPISKSSESSSAIPSSTFSTSSPSSANDNLDKNPQTSSTPSLTVRSTPLITNSSPEAPSTTSLACSAESTPSQQESETATPSMLPSSPEQSSTSLCGDRALKTEKISGASEIAIGGNEGGEKGRGKNRYDSKRFKGNLMPIRKKVHSGPGGIWQENESKNPSTASGSSEGGDGNGRNRHDPKGFKENLMPIRKQARPKPSFGRQR</sequence>
<keyword evidence="2" id="KW-1133">Transmembrane helix</keyword>
<evidence type="ECO:0000256" key="1">
    <source>
        <dbReference type="SAM" id="MobiDB-lite"/>
    </source>
</evidence>
<feature type="transmembrane region" description="Helical" evidence="2">
    <location>
        <begin position="129"/>
        <end position="147"/>
    </location>
</feature>
<organism evidence="3 4">
    <name type="scientific">Cryptococcus deneoformans (strain JEC21 / ATCC MYA-565)</name>
    <name type="common">Cryptococcus neoformans var. neoformans serotype D</name>
    <dbReference type="NCBI Taxonomy" id="214684"/>
    <lineage>
        <taxon>Eukaryota</taxon>
        <taxon>Fungi</taxon>
        <taxon>Dikarya</taxon>
        <taxon>Basidiomycota</taxon>
        <taxon>Agaricomycotina</taxon>
        <taxon>Tremellomycetes</taxon>
        <taxon>Tremellales</taxon>
        <taxon>Cryptococcaceae</taxon>
        <taxon>Cryptococcus</taxon>
        <taxon>Cryptococcus neoformans species complex</taxon>
    </lineage>
</organism>
<feature type="compositionally biased region" description="Polar residues" evidence="1">
    <location>
        <begin position="292"/>
        <end position="355"/>
    </location>
</feature>
<dbReference type="AlphaFoldDB" id="Q5K7L6"/>
<dbReference type="RefSeq" id="XP_024513938.1">
    <property type="nucleotide sequence ID" value="XM_024658329.1"/>
</dbReference>
<feature type="transmembrane region" description="Helical" evidence="2">
    <location>
        <begin position="50"/>
        <end position="67"/>
    </location>
</feature>
<evidence type="ECO:0000313" key="4">
    <source>
        <dbReference type="Proteomes" id="UP000002149"/>
    </source>
</evidence>
<keyword evidence="4" id="KW-1185">Reference proteome</keyword>
<feature type="compositionally biased region" description="Low complexity" evidence="1">
    <location>
        <begin position="261"/>
        <end position="286"/>
    </location>
</feature>
<dbReference type="InParanoid" id="Q5K7L6"/>
<keyword evidence="2" id="KW-0472">Membrane</keyword>
<keyword evidence="2" id="KW-0812">Transmembrane</keyword>
<gene>
    <name evidence="3" type="ordered locus">CNM02010</name>
</gene>
<dbReference type="STRING" id="214684.Q5K7L6"/>
<feature type="transmembrane region" description="Helical" evidence="2">
    <location>
        <begin position="107"/>
        <end position="124"/>
    </location>
</feature>
<feature type="compositionally biased region" description="Basic and acidic residues" evidence="1">
    <location>
        <begin position="435"/>
        <end position="445"/>
    </location>
</feature>
<evidence type="ECO:0000256" key="2">
    <source>
        <dbReference type="SAM" id="Phobius"/>
    </source>
</evidence>
<dbReference type="KEGG" id="cne:CNM02010"/>
<dbReference type="Proteomes" id="UP000002149">
    <property type="component" value="Chromosome 13"/>
</dbReference>
<feature type="compositionally biased region" description="Basic and acidic residues" evidence="1">
    <location>
        <begin position="245"/>
        <end position="260"/>
    </location>
</feature>
<dbReference type="PaxDb" id="214684-Q5K7L6"/>